<dbReference type="Proteomes" id="UP000232688">
    <property type="component" value="Unassembled WGS sequence"/>
</dbReference>
<dbReference type="VEuPathDB" id="FungiDB:RhiirFUN_020051"/>
<protein>
    <submittedName>
        <fullName evidence="1">Uncharacterized protein</fullName>
    </submittedName>
</protein>
<evidence type="ECO:0000313" key="1">
    <source>
        <dbReference type="EMBL" id="PKC73138.1"/>
    </source>
</evidence>
<sequence length="78" mass="8882">MIYSTLSNMMAIAYKEVYAKGAFDIDDGRTFESNGFNLSSLRDSTSKIVELDVYNDETKIDAKIEMELDTEIKIESKK</sequence>
<reference evidence="1 2" key="1">
    <citation type="submission" date="2017-10" db="EMBL/GenBank/DDBJ databases">
        <title>Extensive intraspecific genome diversity in a model arbuscular mycorrhizal fungus.</title>
        <authorList>
            <person name="Chen E.C.H."/>
            <person name="Morin E."/>
            <person name="Baudet D."/>
            <person name="Noel J."/>
            <person name="Ndikumana S."/>
            <person name="Charron P."/>
            <person name="St-Onge C."/>
            <person name="Giorgi J."/>
            <person name="Grigoriev I.V."/>
            <person name="Roux C."/>
            <person name="Martin F.M."/>
            <person name="Corradi N."/>
        </authorList>
    </citation>
    <scope>NUCLEOTIDE SEQUENCE [LARGE SCALE GENOMIC DNA]</scope>
    <source>
        <strain evidence="1 2">A1</strain>
    </source>
</reference>
<organism evidence="1 2">
    <name type="scientific">Rhizophagus irregularis</name>
    <dbReference type="NCBI Taxonomy" id="588596"/>
    <lineage>
        <taxon>Eukaryota</taxon>
        <taxon>Fungi</taxon>
        <taxon>Fungi incertae sedis</taxon>
        <taxon>Mucoromycota</taxon>
        <taxon>Glomeromycotina</taxon>
        <taxon>Glomeromycetes</taxon>
        <taxon>Glomerales</taxon>
        <taxon>Glomeraceae</taxon>
        <taxon>Rhizophagus</taxon>
    </lineage>
</organism>
<evidence type="ECO:0000313" key="2">
    <source>
        <dbReference type="Proteomes" id="UP000232688"/>
    </source>
</evidence>
<name>A0A2I1DZC5_9GLOM</name>
<comment type="caution">
    <text evidence="1">The sequence shown here is derived from an EMBL/GenBank/DDBJ whole genome shotgun (WGS) entry which is preliminary data.</text>
</comment>
<dbReference type="VEuPathDB" id="FungiDB:RhiirA1_451515"/>
<gene>
    <name evidence="1" type="ORF">RhiirA1_451515</name>
</gene>
<dbReference type="AlphaFoldDB" id="A0A2I1DZC5"/>
<accession>A0A2I1DZC5</accession>
<dbReference type="VEuPathDB" id="FungiDB:FUN_013472"/>
<reference evidence="1 2" key="2">
    <citation type="submission" date="2017-10" db="EMBL/GenBank/DDBJ databases">
        <title>Genome analyses suggest a sexual origin of heterokaryosis in a supposedly ancient asexual fungus.</title>
        <authorList>
            <person name="Corradi N."/>
            <person name="Sedzielewska K."/>
            <person name="Noel J."/>
            <person name="Charron P."/>
            <person name="Farinelli L."/>
            <person name="Marton T."/>
            <person name="Kruger M."/>
            <person name="Pelin A."/>
            <person name="Brachmann A."/>
            <person name="Corradi N."/>
        </authorList>
    </citation>
    <scope>NUCLEOTIDE SEQUENCE [LARGE SCALE GENOMIC DNA]</scope>
    <source>
        <strain evidence="1 2">A1</strain>
    </source>
</reference>
<proteinExistence type="predicted"/>
<dbReference type="EMBL" id="LLXH01000097">
    <property type="protein sequence ID" value="PKC73138.1"/>
    <property type="molecule type" value="Genomic_DNA"/>
</dbReference>